<dbReference type="GO" id="GO:0043531">
    <property type="term" value="F:ADP binding"/>
    <property type="evidence" value="ECO:0007669"/>
    <property type="project" value="InterPro"/>
</dbReference>
<dbReference type="Gene3D" id="3.40.50.300">
    <property type="entry name" value="P-loop containing nucleotide triphosphate hydrolases"/>
    <property type="match status" value="1"/>
</dbReference>
<evidence type="ECO:0000256" key="6">
    <source>
        <dbReference type="ARBA" id="ARBA00022840"/>
    </source>
</evidence>
<protein>
    <submittedName>
        <fullName evidence="10">Uncharacterized protein</fullName>
    </submittedName>
</protein>
<dbReference type="Proteomes" id="UP000019116">
    <property type="component" value="Chromosome 6A"/>
</dbReference>
<organism evidence="10">
    <name type="scientific">Triticum aestivum</name>
    <name type="common">Wheat</name>
    <dbReference type="NCBI Taxonomy" id="4565"/>
    <lineage>
        <taxon>Eukaryota</taxon>
        <taxon>Viridiplantae</taxon>
        <taxon>Streptophyta</taxon>
        <taxon>Embryophyta</taxon>
        <taxon>Tracheophyta</taxon>
        <taxon>Spermatophyta</taxon>
        <taxon>Magnoliopsida</taxon>
        <taxon>Liliopsida</taxon>
        <taxon>Poales</taxon>
        <taxon>Poaceae</taxon>
        <taxon>BOP clade</taxon>
        <taxon>Pooideae</taxon>
        <taxon>Triticodae</taxon>
        <taxon>Triticeae</taxon>
        <taxon>Triticinae</taxon>
        <taxon>Triticum</taxon>
    </lineage>
</organism>
<accession>A0A3B6NIX0</accession>
<name>A0A3B6NIX0_WHEAT</name>
<keyword evidence="4" id="KW-0547">Nucleotide-binding</keyword>
<keyword evidence="2" id="KW-0433">Leucine-rich repeat</keyword>
<evidence type="ECO:0000259" key="9">
    <source>
        <dbReference type="Pfam" id="PF23559"/>
    </source>
</evidence>
<sequence>MAGVLNALASYVTKTLADMARDEVAMLIGVSGRIDDLSIKLRDLNNFLADADRRNITDESVRAWVDELKHAMYLATDILDLCQLKFMAKGTSKDMGCLNPLLFCMRSPLHTHDIGTRIKALNQKLDSICKRGRSFNFIKLEAYQDQKIARPHGSDRKTHPLLERSGVVGEKIESDTRAIVEMLTKVVDKSDSIMVLAIVGVGGIGKTTLSRNIYNDDVIQCKFAEKIWLSITQEFSEVELLRTAIIAANGELPRSGGGSQDKALVVPALANAIKDKKFLLVLDDIWGTEEWNDLLMTPFSHGTPGSRVLVTTRHETIARGMKAMQPYHHIEKLGAEDAWSLLKKQILAMEKSEPAIDMLKDIGLQIIEKCDRLPLAIKVMGGLLCQKDKERRAWEKVLNDATWSVSQMPDELNYAIYLSYEDLSPCLKQCFLHFSLKPKRTIVHDNEDVGMWIGEGYVHGDPEKMEELGFDYHKELILRNLIEPDTSYSGQYVCQMHDVVRSFAQFVTRDEALVVHNGETVNNKLSL</sequence>
<dbReference type="InterPro" id="IPR036388">
    <property type="entry name" value="WH-like_DNA-bd_sf"/>
</dbReference>
<dbReference type="SMR" id="A0A3B6NIX0"/>
<dbReference type="Pfam" id="PF23559">
    <property type="entry name" value="WHD_DRP"/>
    <property type="match status" value="1"/>
</dbReference>
<dbReference type="GO" id="GO:0005524">
    <property type="term" value="F:ATP binding"/>
    <property type="evidence" value="ECO:0007669"/>
    <property type="project" value="UniProtKB-KW"/>
</dbReference>
<dbReference type="AlphaFoldDB" id="A0A3B6NIX0"/>
<dbReference type="InterPro" id="IPR058922">
    <property type="entry name" value="WHD_DRP"/>
</dbReference>
<dbReference type="PANTHER" id="PTHR36766:SF36">
    <property type="entry name" value="AAA+ ATPASE DOMAIN-CONTAINING PROTEIN"/>
    <property type="match status" value="1"/>
</dbReference>
<dbReference type="EnsemblPlants" id="TraesCS6A02G020600.1">
    <property type="protein sequence ID" value="TraesCS6A02G020600.1"/>
    <property type="gene ID" value="TraesCS6A02G020600"/>
</dbReference>
<dbReference type="InterPro" id="IPR002182">
    <property type="entry name" value="NB-ARC"/>
</dbReference>
<evidence type="ECO:0000256" key="5">
    <source>
        <dbReference type="ARBA" id="ARBA00022821"/>
    </source>
</evidence>
<dbReference type="PRINTS" id="PR00364">
    <property type="entry name" value="DISEASERSIST"/>
</dbReference>
<comment type="similarity">
    <text evidence="1">Belongs to the disease resistance NB-LRR family.</text>
</comment>
<dbReference type="GO" id="GO:0006952">
    <property type="term" value="P:defense response"/>
    <property type="evidence" value="ECO:0007669"/>
    <property type="project" value="UniProtKB-KW"/>
</dbReference>
<dbReference type="Pfam" id="PF18052">
    <property type="entry name" value="Rx_N"/>
    <property type="match status" value="1"/>
</dbReference>
<reference evidence="10" key="1">
    <citation type="submission" date="2018-08" db="EMBL/GenBank/DDBJ databases">
        <authorList>
            <person name="Rossello M."/>
        </authorList>
    </citation>
    <scope>NUCLEOTIDE SEQUENCE [LARGE SCALE GENOMIC DNA]</scope>
    <source>
        <strain evidence="10">cv. Chinese Spring</strain>
    </source>
</reference>
<dbReference type="Gene3D" id="1.20.5.4130">
    <property type="match status" value="1"/>
</dbReference>
<evidence type="ECO:0000256" key="2">
    <source>
        <dbReference type="ARBA" id="ARBA00022614"/>
    </source>
</evidence>
<dbReference type="Gramene" id="TraesCS6A03G0044800.1">
    <property type="protein sequence ID" value="TraesCS6A03G0044800.1.CDS"/>
    <property type="gene ID" value="TraesCS6A03G0044800"/>
</dbReference>
<dbReference type="InterPro" id="IPR027417">
    <property type="entry name" value="P-loop_NTPase"/>
</dbReference>
<evidence type="ECO:0000256" key="1">
    <source>
        <dbReference type="ARBA" id="ARBA00008894"/>
    </source>
</evidence>
<dbReference type="InterPro" id="IPR042197">
    <property type="entry name" value="Apaf_helical"/>
</dbReference>
<evidence type="ECO:0000259" key="8">
    <source>
        <dbReference type="Pfam" id="PF18052"/>
    </source>
</evidence>
<keyword evidence="11" id="KW-1185">Reference proteome</keyword>
<evidence type="ECO:0000313" key="10">
    <source>
        <dbReference type="EnsemblPlants" id="TraesCS6A02G020600.1"/>
    </source>
</evidence>
<keyword evidence="3" id="KW-0677">Repeat</keyword>
<dbReference type="Gramene" id="TraesCS6A02G020600.1">
    <property type="protein sequence ID" value="TraesCS6A02G020600.1"/>
    <property type="gene ID" value="TraesCS6A02G020600"/>
</dbReference>
<dbReference type="OrthoDB" id="5279713at2759"/>
<evidence type="ECO:0000256" key="3">
    <source>
        <dbReference type="ARBA" id="ARBA00022737"/>
    </source>
</evidence>
<dbReference type="SUPFAM" id="SSF52540">
    <property type="entry name" value="P-loop containing nucleoside triphosphate hydrolases"/>
    <property type="match status" value="1"/>
</dbReference>
<feature type="domain" description="Disease resistance protein winged helix" evidence="9">
    <location>
        <begin position="438"/>
        <end position="504"/>
    </location>
</feature>
<dbReference type="STRING" id="4565.A0A3B6NIX0"/>
<evidence type="ECO:0000256" key="4">
    <source>
        <dbReference type="ARBA" id="ARBA00022741"/>
    </source>
</evidence>
<feature type="domain" description="Disease resistance N-terminal" evidence="8">
    <location>
        <begin position="10"/>
        <end position="88"/>
    </location>
</feature>
<dbReference type="Gene3D" id="1.10.10.10">
    <property type="entry name" value="Winged helix-like DNA-binding domain superfamily/Winged helix DNA-binding domain"/>
    <property type="match status" value="1"/>
</dbReference>
<keyword evidence="5" id="KW-0611">Plant defense</keyword>
<dbReference type="Gene3D" id="1.10.8.430">
    <property type="entry name" value="Helical domain of apoptotic protease-activating factors"/>
    <property type="match status" value="1"/>
</dbReference>
<keyword evidence="6" id="KW-0067">ATP-binding</keyword>
<feature type="domain" description="NB-ARC" evidence="7">
    <location>
        <begin position="180"/>
        <end position="350"/>
    </location>
</feature>
<dbReference type="Pfam" id="PF00931">
    <property type="entry name" value="NB-ARC"/>
    <property type="match status" value="1"/>
</dbReference>
<evidence type="ECO:0000259" key="7">
    <source>
        <dbReference type="Pfam" id="PF00931"/>
    </source>
</evidence>
<dbReference type="InterPro" id="IPR041118">
    <property type="entry name" value="Rx_N"/>
</dbReference>
<evidence type="ECO:0000313" key="11">
    <source>
        <dbReference type="Proteomes" id="UP000019116"/>
    </source>
</evidence>
<reference evidence="10" key="2">
    <citation type="submission" date="2018-10" db="UniProtKB">
        <authorList>
            <consortium name="EnsemblPlants"/>
        </authorList>
    </citation>
    <scope>IDENTIFICATION</scope>
</reference>
<dbReference type="PANTHER" id="PTHR36766">
    <property type="entry name" value="PLANT BROAD-SPECTRUM MILDEW RESISTANCE PROTEIN RPW8"/>
    <property type="match status" value="1"/>
</dbReference>
<proteinExistence type="inferred from homology"/>